<dbReference type="GO" id="GO:0015221">
    <property type="term" value="F:lipopolysaccharide transmembrane transporter activity"/>
    <property type="evidence" value="ECO:0007669"/>
    <property type="project" value="InterPro"/>
</dbReference>
<dbReference type="Pfam" id="PF06835">
    <property type="entry name" value="LptC"/>
    <property type="match status" value="1"/>
</dbReference>
<dbReference type="Gene3D" id="2.60.450.10">
    <property type="entry name" value="Lipopolysaccharide (LPS) transport protein A like domain"/>
    <property type="match status" value="1"/>
</dbReference>
<organism evidence="1 2">
    <name type="scientific">Mucilaginibacter conchicola</name>
    <dbReference type="NCBI Taxonomy" id="2303333"/>
    <lineage>
        <taxon>Bacteria</taxon>
        <taxon>Pseudomonadati</taxon>
        <taxon>Bacteroidota</taxon>
        <taxon>Sphingobacteriia</taxon>
        <taxon>Sphingobacteriales</taxon>
        <taxon>Sphingobacteriaceae</taxon>
        <taxon>Mucilaginibacter</taxon>
    </lineage>
</organism>
<sequence length="192" mass="21260">MQSGLLKQCLLYTPVLFIGLLLSACENDLNKVRAIAAADATKPIQRTTGVDMIVNDSSKLKARLLTPLLLEYDTKDSLAHKFMPNGVKVILFNGNTKPEGTITADTGYFYDAKELVKFKKNVVAVNDEGTKYQSEELLWDRKTNKVYSNQKVLMTKPTGDQMEGTSFESVGLKNPIFQNATAIIHVEGDPTQ</sequence>
<dbReference type="AlphaFoldDB" id="A0A372NTG4"/>
<gene>
    <name evidence="1" type="primary">lptC</name>
    <name evidence="1" type="ORF">D0C36_10580</name>
</gene>
<dbReference type="OrthoDB" id="9812080at2"/>
<evidence type="ECO:0000313" key="1">
    <source>
        <dbReference type="EMBL" id="RFZ91887.1"/>
    </source>
</evidence>
<proteinExistence type="predicted"/>
<accession>A0A372NTG4</accession>
<dbReference type="GO" id="GO:0005886">
    <property type="term" value="C:plasma membrane"/>
    <property type="evidence" value="ECO:0007669"/>
    <property type="project" value="InterPro"/>
</dbReference>
<dbReference type="PROSITE" id="PS51257">
    <property type="entry name" value="PROKAR_LIPOPROTEIN"/>
    <property type="match status" value="1"/>
</dbReference>
<name>A0A372NTG4_9SPHI</name>
<dbReference type="NCBIfam" id="TIGR04409">
    <property type="entry name" value="LptC_YrbK"/>
    <property type="match status" value="1"/>
</dbReference>
<comment type="caution">
    <text evidence="1">The sequence shown here is derived from an EMBL/GenBank/DDBJ whole genome shotgun (WGS) entry which is preliminary data.</text>
</comment>
<dbReference type="Proteomes" id="UP000264217">
    <property type="component" value="Unassembled WGS sequence"/>
</dbReference>
<dbReference type="InterPro" id="IPR026265">
    <property type="entry name" value="LptC"/>
</dbReference>
<dbReference type="EMBL" id="QWDC01000002">
    <property type="protein sequence ID" value="RFZ91887.1"/>
    <property type="molecule type" value="Genomic_DNA"/>
</dbReference>
<reference evidence="1 2" key="1">
    <citation type="submission" date="2018-08" db="EMBL/GenBank/DDBJ databases">
        <title>Mucilaginibacter sp. MYSH2.</title>
        <authorList>
            <person name="Seo T."/>
        </authorList>
    </citation>
    <scope>NUCLEOTIDE SEQUENCE [LARGE SCALE GENOMIC DNA]</scope>
    <source>
        <strain evidence="1 2">MYSH2</strain>
    </source>
</reference>
<evidence type="ECO:0000313" key="2">
    <source>
        <dbReference type="Proteomes" id="UP000264217"/>
    </source>
</evidence>
<dbReference type="RefSeq" id="WP_117391600.1">
    <property type="nucleotide sequence ID" value="NZ_QWDC01000002.1"/>
</dbReference>
<protein>
    <submittedName>
        <fullName evidence="1">LPS export ABC transporter periplasmic protein LptC</fullName>
    </submittedName>
</protein>
<dbReference type="InterPro" id="IPR010664">
    <property type="entry name" value="LipoPS_assembly_LptC-rel"/>
</dbReference>
<keyword evidence="2" id="KW-1185">Reference proteome</keyword>